<keyword evidence="2" id="KW-1185">Reference proteome</keyword>
<sequence length="120" mass="13713">MNHAIVIFQDYIDIFLFYFIATCGPFALLWLSISQVKHFEITDLPAPLAKKISSIALLLLAQALVATFLVSPGSWLLAALFAIESLYLGLLARRWLIDWRNDSGRYVYSYRHTEGVSRQF</sequence>
<gene>
    <name evidence="1" type="ORF">HF292_009565</name>
</gene>
<reference evidence="1 2" key="1">
    <citation type="journal article" date="2021" name="ISME J.">
        <title>Genomic evolution of the class Acidithiobacillia: deep-branching Proteobacteria living in extreme acidic conditions.</title>
        <authorList>
            <person name="Moya-Beltran A."/>
            <person name="Beard S."/>
            <person name="Rojas-Villalobos C."/>
            <person name="Issotta F."/>
            <person name="Gallardo Y."/>
            <person name="Ulloa R."/>
            <person name="Giaveno A."/>
            <person name="Degli Esposti M."/>
            <person name="Johnson D.B."/>
            <person name="Quatrini R."/>
        </authorList>
    </citation>
    <scope>NUCLEOTIDE SEQUENCE [LARGE SCALE GENOMIC DNA]</scope>
    <source>
        <strain evidence="1 2">CF3</strain>
    </source>
</reference>
<accession>A0ACD5IH97</accession>
<dbReference type="EMBL" id="CP130946">
    <property type="protein sequence ID" value="XRP72054.1"/>
    <property type="molecule type" value="Genomic_DNA"/>
</dbReference>
<protein>
    <submittedName>
        <fullName evidence="1">Uncharacterized protein</fullName>
    </submittedName>
</protein>
<organism evidence="1 2">
    <name type="scientific">Acidithiobacillus ferruginosus</name>
    <dbReference type="NCBI Taxonomy" id="3063951"/>
    <lineage>
        <taxon>Bacteria</taxon>
        <taxon>Pseudomonadati</taxon>
        <taxon>Pseudomonadota</taxon>
        <taxon>Acidithiobacillia</taxon>
        <taxon>Acidithiobacillales</taxon>
        <taxon>Acidithiobacillaceae</taxon>
        <taxon>Acidithiobacillus</taxon>
    </lineage>
</organism>
<proteinExistence type="predicted"/>
<evidence type="ECO:0000313" key="2">
    <source>
        <dbReference type="Proteomes" id="UP001196097"/>
    </source>
</evidence>
<name>A0ACD5IH97_9PROT</name>
<dbReference type="Proteomes" id="UP001196097">
    <property type="component" value="Chromosome"/>
</dbReference>
<evidence type="ECO:0000313" key="1">
    <source>
        <dbReference type="EMBL" id="XRP72054.1"/>
    </source>
</evidence>